<dbReference type="EMBL" id="CAJOBH010124796">
    <property type="protein sequence ID" value="CAF4729802.1"/>
    <property type="molecule type" value="Genomic_DNA"/>
</dbReference>
<evidence type="ECO:0000256" key="9">
    <source>
        <dbReference type="PROSITE-ProRule" id="PRU00043"/>
    </source>
</evidence>
<dbReference type="SUPFAM" id="SSF49313">
    <property type="entry name" value="Cadherin-like"/>
    <property type="match status" value="2"/>
</dbReference>
<dbReference type="Pfam" id="PF23592">
    <property type="entry name" value="Cadherin_CELSR2_9th"/>
    <property type="match status" value="1"/>
</dbReference>
<evidence type="ECO:0000256" key="4">
    <source>
        <dbReference type="ARBA" id="ARBA00022737"/>
    </source>
</evidence>
<dbReference type="GO" id="GO:0005911">
    <property type="term" value="C:cell-cell junction"/>
    <property type="evidence" value="ECO:0007669"/>
    <property type="project" value="TreeGrafter"/>
</dbReference>
<dbReference type="PROSITE" id="PS00232">
    <property type="entry name" value="CADHERIN_1"/>
    <property type="match status" value="1"/>
</dbReference>
<evidence type="ECO:0000256" key="6">
    <source>
        <dbReference type="ARBA" id="ARBA00022889"/>
    </source>
</evidence>
<dbReference type="PROSITE" id="PS50268">
    <property type="entry name" value="CADHERIN_2"/>
    <property type="match status" value="2"/>
</dbReference>
<dbReference type="PRINTS" id="PR00205">
    <property type="entry name" value="CADHERIN"/>
</dbReference>
<keyword evidence="2" id="KW-0245">EGF-like domain</keyword>
<feature type="non-terminal residue" evidence="11">
    <location>
        <position position="1"/>
    </location>
</feature>
<dbReference type="Proteomes" id="UP000681967">
    <property type="component" value="Unassembled WGS sequence"/>
</dbReference>
<dbReference type="InterPro" id="IPR015919">
    <property type="entry name" value="Cadherin-like_sf"/>
</dbReference>
<dbReference type="AlphaFoldDB" id="A0A8S3AZV5"/>
<evidence type="ECO:0000256" key="1">
    <source>
        <dbReference type="ARBA" id="ARBA00004370"/>
    </source>
</evidence>
<dbReference type="InterPro" id="IPR020894">
    <property type="entry name" value="Cadherin_CS"/>
</dbReference>
<keyword evidence="8" id="KW-0472">Membrane</keyword>
<organism evidence="11 12">
    <name type="scientific">Rotaria magnacalcarata</name>
    <dbReference type="NCBI Taxonomy" id="392030"/>
    <lineage>
        <taxon>Eukaryota</taxon>
        <taxon>Metazoa</taxon>
        <taxon>Spiralia</taxon>
        <taxon>Gnathifera</taxon>
        <taxon>Rotifera</taxon>
        <taxon>Eurotatoria</taxon>
        <taxon>Bdelloidea</taxon>
        <taxon>Philodinida</taxon>
        <taxon>Philodinidae</taxon>
        <taxon>Rotaria</taxon>
    </lineage>
</organism>
<evidence type="ECO:0000313" key="12">
    <source>
        <dbReference type="Proteomes" id="UP000681967"/>
    </source>
</evidence>
<evidence type="ECO:0000256" key="5">
    <source>
        <dbReference type="ARBA" id="ARBA00022837"/>
    </source>
</evidence>
<keyword evidence="7" id="KW-1133">Transmembrane helix</keyword>
<dbReference type="InterPro" id="IPR056286">
    <property type="entry name" value="Cadherin_CELSR1-3_9th"/>
</dbReference>
<comment type="subcellular location">
    <subcellularLocation>
        <location evidence="1">Membrane</location>
    </subcellularLocation>
</comment>
<reference evidence="11" key="1">
    <citation type="submission" date="2021-02" db="EMBL/GenBank/DDBJ databases">
        <authorList>
            <person name="Nowell W R."/>
        </authorList>
    </citation>
    <scope>NUCLEOTIDE SEQUENCE</scope>
</reference>
<keyword evidence="6" id="KW-0130">Cell adhesion</keyword>
<sequence>SIDPLTGQIDCIKSIDYEEYSSIELHIIVLDQGLQIQFQSICTTLHITINDINDNTPQFSSDDYFFNLFSDMPRYSIFGQISAIDIDKNNELIYSINPNPYVTINTHTGHLRLKYSLHRLIDQILNVTVQVSDGLHQNQTIIFISVKSFPDAQQPILLSEPAYGLTINESLSVDSIIINAYRRFQILSSTIDFIEIIHDEIKSPFSIDQQGM</sequence>
<keyword evidence="5 9" id="KW-0106">Calcium</keyword>
<gene>
    <name evidence="11" type="ORF">BYL167_LOCUS45223</name>
</gene>
<evidence type="ECO:0000259" key="10">
    <source>
        <dbReference type="PROSITE" id="PS50268"/>
    </source>
</evidence>
<name>A0A8S3AZV5_9BILA</name>
<keyword evidence="3" id="KW-0812">Transmembrane</keyword>
<proteinExistence type="predicted"/>
<evidence type="ECO:0000256" key="3">
    <source>
        <dbReference type="ARBA" id="ARBA00022692"/>
    </source>
</evidence>
<evidence type="ECO:0000313" key="11">
    <source>
        <dbReference type="EMBL" id="CAF4729802.1"/>
    </source>
</evidence>
<accession>A0A8S3AZV5</accession>
<feature type="domain" description="Cadherin" evidence="10">
    <location>
        <begin position="60"/>
        <end position="157"/>
    </location>
</feature>
<evidence type="ECO:0000256" key="7">
    <source>
        <dbReference type="ARBA" id="ARBA00022989"/>
    </source>
</evidence>
<dbReference type="PANTHER" id="PTHR24025:SF23">
    <property type="entry name" value="NEURAL-CADHERIN"/>
    <property type="match status" value="1"/>
</dbReference>
<evidence type="ECO:0000256" key="8">
    <source>
        <dbReference type="ARBA" id="ARBA00023136"/>
    </source>
</evidence>
<dbReference type="Gene3D" id="2.60.40.60">
    <property type="entry name" value="Cadherins"/>
    <property type="match status" value="2"/>
</dbReference>
<dbReference type="PANTHER" id="PTHR24025">
    <property type="entry name" value="DESMOGLEIN FAMILY MEMBER"/>
    <property type="match status" value="1"/>
</dbReference>
<dbReference type="GO" id="GO:0005886">
    <property type="term" value="C:plasma membrane"/>
    <property type="evidence" value="ECO:0007669"/>
    <property type="project" value="InterPro"/>
</dbReference>
<dbReference type="GO" id="GO:0005509">
    <property type="term" value="F:calcium ion binding"/>
    <property type="evidence" value="ECO:0007669"/>
    <property type="project" value="UniProtKB-UniRule"/>
</dbReference>
<dbReference type="GO" id="GO:0007156">
    <property type="term" value="P:homophilic cell adhesion via plasma membrane adhesion molecules"/>
    <property type="evidence" value="ECO:0007669"/>
    <property type="project" value="InterPro"/>
</dbReference>
<keyword evidence="4" id="KW-0677">Repeat</keyword>
<feature type="domain" description="Cadherin" evidence="10">
    <location>
        <begin position="1"/>
        <end position="59"/>
    </location>
</feature>
<protein>
    <recommendedName>
        <fullName evidence="10">Cadherin domain-containing protein</fullName>
    </recommendedName>
</protein>
<comment type="caution">
    <text evidence="11">The sequence shown here is derived from an EMBL/GenBank/DDBJ whole genome shotgun (WGS) entry which is preliminary data.</text>
</comment>
<dbReference type="CDD" id="cd11304">
    <property type="entry name" value="Cadherin_repeat"/>
    <property type="match status" value="2"/>
</dbReference>
<dbReference type="InterPro" id="IPR002126">
    <property type="entry name" value="Cadherin-like_dom"/>
</dbReference>
<evidence type="ECO:0000256" key="2">
    <source>
        <dbReference type="ARBA" id="ARBA00022536"/>
    </source>
</evidence>
<dbReference type="InterPro" id="IPR050971">
    <property type="entry name" value="Cadherin-domain_protein"/>
</dbReference>